<dbReference type="VEuPathDB" id="FungiDB:F4678DRAFT_451502"/>
<feature type="region of interest" description="Disordered" evidence="1">
    <location>
        <begin position="308"/>
        <end position="364"/>
    </location>
</feature>
<protein>
    <submittedName>
        <fullName evidence="2">Uncharacterized protein</fullName>
    </submittedName>
</protein>
<gene>
    <name evidence="2" type="ORF">NPX13_g3778</name>
</gene>
<dbReference type="InterPro" id="IPR027417">
    <property type="entry name" value="P-loop_NTPase"/>
</dbReference>
<evidence type="ECO:0000313" key="3">
    <source>
        <dbReference type="Proteomes" id="UP001148614"/>
    </source>
</evidence>
<dbReference type="Proteomes" id="UP001148614">
    <property type="component" value="Unassembled WGS sequence"/>
</dbReference>
<dbReference type="SUPFAM" id="SSF52540">
    <property type="entry name" value="P-loop containing nucleoside triphosphate hydrolases"/>
    <property type="match status" value="1"/>
</dbReference>
<feature type="compositionally biased region" description="Polar residues" evidence="1">
    <location>
        <begin position="317"/>
        <end position="326"/>
    </location>
</feature>
<dbReference type="AlphaFoldDB" id="A0A9W8TMH9"/>
<name>A0A9W8TMH9_9PEZI</name>
<comment type="caution">
    <text evidence="2">The sequence shown here is derived from an EMBL/GenBank/DDBJ whole genome shotgun (WGS) entry which is preliminary data.</text>
</comment>
<dbReference type="VEuPathDB" id="FungiDB:F4678DRAFT_484701"/>
<reference evidence="2" key="1">
    <citation type="submission" date="2022-07" db="EMBL/GenBank/DDBJ databases">
        <title>Genome Sequence of Xylaria arbuscula.</title>
        <authorList>
            <person name="Buettner E."/>
        </authorList>
    </citation>
    <scope>NUCLEOTIDE SEQUENCE</scope>
    <source>
        <strain evidence="2">VT107</strain>
    </source>
</reference>
<keyword evidence="3" id="KW-1185">Reference proteome</keyword>
<proteinExistence type="predicted"/>
<organism evidence="2 3">
    <name type="scientific">Xylaria arbuscula</name>
    <dbReference type="NCBI Taxonomy" id="114810"/>
    <lineage>
        <taxon>Eukaryota</taxon>
        <taxon>Fungi</taxon>
        <taxon>Dikarya</taxon>
        <taxon>Ascomycota</taxon>
        <taxon>Pezizomycotina</taxon>
        <taxon>Sordariomycetes</taxon>
        <taxon>Xylariomycetidae</taxon>
        <taxon>Xylariales</taxon>
        <taxon>Xylariaceae</taxon>
        <taxon>Xylaria</taxon>
    </lineage>
</organism>
<feature type="compositionally biased region" description="Basic and acidic residues" evidence="1">
    <location>
        <begin position="332"/>
        <end position="346"/>
    </location>
</feature>
<evidence type="ECO:0000256" key="1">
    <source>
        <dbReference type="SAM" id="MobiDB-lite"/>
    </source>
</evidence>
<accession>A0A9W8TMH9</accession>
<evidence type="ECO:0000313" key="2">
    <source>
        <dbReference type="EMBL" id="KAJ3576211.1"/>
    </source>
</evidence>
<sequence>MGNSNSTPGAPSAPSHAVAFTSTHSSLGSVETHHTFSVSPFDHSTFVSVTKASTTSSPNKLTSTRTGEYCSWDWKKESSSCTLWTFTEDVPTPFTFPTPKPTGGYETSEVSFSSFGYTCTDLLCIDSVASKYGFSLCLATATPTTRTIPWPPEFTTVDWPPVEPTCDPELDWWCSSPTSAILTDDWPTGELPTLTLEWPTARETTSDYDEIEPSSSSSTTTESCEYANDCLTPVHRTSSRTTSTSKHSYSYHSTTTSASTRRTTTSTTSECDFWFEDCTFTLPLEPTTSITSECDPWFEDCTPTATIEPTTWDRSEGSTYPFSTSIKPRPHWSAEEKKESTKKDENEAGFTPVTQGRSDKATHSAKTPVASLSLIKSLNTRTMDDVILKLGPQILRPESSPHQPVVVMTCGIAGSGKSTFSKALVTAHPNFERLSLDNILAQKHGIYNVDYAPEKYSEYLDEAAEECLARLKRFITEEKKDVVFDRAFWNRPDRDEAKSLIENLGARWVLVYLKAPDKATLWQRICRRREIEVNADSAYQITPDILDMYWSGFEEPVDEGAITVDTSSSSVM</sequence>
<dbReference type="Gene3D" id="3.40.50.300">
    <property type="entry name" value="P-loop containing nucleotide triphosphate hydrolases"/>
    <property type="match status" value="1"/>
</dbReference>
<dbReference type="Pfam" id="PF13671">
    <property type="entry name" value="AAA_33"/>
    <property type="match status" value="1"/>
</dbReference>
<dbReference type="EMBL" id="JANPWZ010000490">
    <property type="protein sequence ID" value="KAJ3576211.1"/>
    <property type="molecule type" value="Genomic_DNA"/>
</dbReference>